<dbReference type="Pfam" id="PF00440">
    <property type="entry name" value="TetR_N"/>
    <property type="match status" value="1"/>
</dbReference>
<dbReference type="InterPro" id="IPR009057">
    <property type="entry name" value="Homeodomain-like_sf"/>
</dbReference>
<gene>
    <name evidence="4" type="ORF">FB475_5829</name>
</gene>
<dbReference type="PRINTS" id="PR00455">
    <property type="entry name" value="HTHTETR"/>
</dbReference>
<name>A0A542DT22_9ACTN</name>
<dbReference type="RefSeq" id="WP_141860272.1">
    <property type="nucleotide sequence ID" value="NZ_BAAAKA010000009.1"/>
</dbReference>
<protein>
    <submittedName>
        <fullName evidence="4">TetR family transcriptional regulator</fullName>
    </submittedName>
</protein>
<evidence type="ECO:0000259" key="3">
    <source>
        <dbReference type="PROSITE" id="PS50977"/>
    </source>
</evidence>
<proteinExistence type="predicted"/>
<comment type="caution">
    <text evidence="4">The sequence shown here is derived from an EMBL/GenBank/DDBJ whole genome shotgun (WGS) entry which is preliminary data.</text>
</comment>
<dbReference type="InterPro" id="IPR001647">
    <property type="entry name" value="HTH_TetR"/>
</dbReference>
<keyword evidence="5" id="KW-1185">Reference proteome</keyword>
<evidence type="ECO:0000313" key="5">
    <source>
        <dbReference type="Proteomes" id="UP000316298"/>
    </source>
</evidence>
<evidence type="ECO:0000256" key="2">
    <source>
        <dbReference type="PROSITE-ProRule" id="PRU00335"/>
    </source>
</evidence>
<dbReference type="GO" id="GO:0003700">
    <property type="term" value="F:DNA-binding transcription factor activity"/>
    <property type="evidence" value="ECO:0007669"/>
    <property type="project" value="TreeGrafter"/>
</dbReference>
<feature type="domain" description="HTH tetR-type" evidence="3">
    <location>
        <begin position="18"/>
        <end position="78"/>
    </location>
</feature>
<dbReference type="PROSITE" id="PS50977">
    <property type="entry name" value="HTH_TETR_2"/>
    <property type="match status" value="1"/>
</dbReference>
<dbReference type="Proteomes" id="UP000316298">
    <property type="component" value="Unassembled WGS sequence"/>
</dbReference>
<dbReference type="SUPFAM" id="SSF46689">
    <property type="entry name" value="Homeodomain-like"/>
    <property type="match status" value="1"/>
</dbReference>
<dbReference type="EMBL" id="VFMM01000003">
    <property type="protein sequence ID" value="TQJ06176.1"/>
    <property type="molecule type" value="Genomic_DNA"/>
</dbReference>
<evidence type="ECO:0000313" key="4">
    <source>
        <dbReference type="EMBL" id="TQJ06176.1"/>
    </source>
</evidence>
<accession>A0A542DT22</accession>
<sequence length="193" mass="22044">MTEVEETAQNRRRLLPRDRRRAQLLQAAATAFARQGFAATGLEDVAREAGVTRAIIYRHFASKTELYQGVLDDTQERLRERLGSPDQYDEQTVRALVDAACDDPDGFRLLFRHAQHEPEFATYTEERIRLAARITETYLTDVLPDEAHRRWVAGLIPKLAIELILSWLDAGRPTGRDDLVRMIRATSRTLAGR</sequence>
<reference evidence="4 5" key="1">
    <citation type="submission" date="2019-06" db="EMBL/GenBank/DDBJ databases">
        <title>Sequencing the genomes of 1000 actinobacteria strains.</title>
        <authorList>
            <person name="Klenk H.-P."/>
        </authorList>
    </citation>
    <scope>NUCLEOTIDE SEQUENCE [LARGE SCALE GENOMIC DNA]</scope>
    <source>
        <strain evidence="4 5">DSM 17305</strain>
    </source>
</reference>
<dbReference type="PANTHER" id="PTHR30055:SF226">
    <property type="entry name" value="HTH-TYPE TRANSCRIPTIONAL REGULATOR PKSA"/>
    <property type="match status" value="1"/>
</dbReference>
<keyword evidence="1 2" id="KW-0238">DNA-binding</keyword>
<dbReference type="InterPro" id="IPR050109">
    <property type="entry name" value="HTH-type_TetR-like_transc_reg"/>
</dbReference>
<evidence type="ECO:0000256" key="1">
    <source>
        <dbReference type="ARBA" id="ARBA00023125"/>
    </source>
</evidence>
<dbReference type="Gene3D" id="1.10.357.10">
    <property type="entry name" value="Tetracycline Repressor, domain 2"/>
    <property type="match status" value="1"/>
</dbReference>
<organism evidence="4 5">
    <name type="scientific">Kribbella jejuensis</name>
    <dbReference type="NCBI Taxonomy" id="236068"/>
    <lineage>
        <taxon>Bacteria</taxon>
        <taxon>Bacillati</taxon>
        <taxon>Actinomycetota</taxon>
        <taxon>Actinomycetes</taxon>
        <taxon>Propionibacteriales</taxon>
        <taxon>Kribbellaceae</taxon>
        <taxon>Kribbella</taxon>
    </lineage>
</organism>
<feature type="DNA-binding region" description="H-T-H motif" evidence="2">
    <location>
        <begin position="41"/>
        <end position="60"/>
    </location>
</feature>
<dbReference type="OrthoDB" id="4550691at2"/>
<dbReference type="AlphaFoldDB" id="A0A542DT22"/>
<dbReference type="GO" id="GO:0000976">
    <property type="term" value="F:transcription cis-regulatory region binding"/>
    <property type="evidence" value="ECO:0007669"/>
    <property type="project" value="TreeGrafter"/>
</dbReference>
<dbReference type="PANTHER" id="PTHR30055">
    <property type="entry name" value="HTH-TYPE TRANSCRIPTIONAL REGULATOR RUTR"/>
    <property type="match status" value="1"/>
</dbReference>